<protein>
    <submittedName>
        <fullName evidence="9">Biopolymer transport protein ExbD</fullName>
    </submittedName>
</protein>
<evidence type="ECO:0000256" key="4">
    <source>
        <dbReference type="ARBA" id="ARBA00022692"/>
    </source>
</evidence>
<keyword evidence="7" id="KW-0813">Transport</keyword>
<dbReference type="RefSeq" id="WP_069963402.1">
    <property type="nucleotide sequence ID" value="NZ_CP016094.1"/>
</dbReference>
<dbReference type="Pfam" id="PF02472">
    <property type="entry name" value="ExbD"/>
    <property type="match status" value="1"/>
</dbReference>
<dbReference type="KEGG" id="obg:Verru16b_03441"/>
<comment type="similarity">
    <text evidence="2 7">Belongs to the ExbD/TolR family.</text>
</comment>
<dbReference type="PANTHER" id="PTHR30558">
    <property type="entry name" value="EXBD MEMBRANE COMPONENT OF PMF-DRIVEN MACROMOLECULE IMPORT SYSTEM"/>
    <property type="match status" value="1"/>
</dbReference>
<dbReference type="Gene3D" id="3.30.420.270">
    <property type="match status" value="1"/>
</dbReference>
<evidence type="ECO:0000256" key="2">
    <source>
        <dbReference type="ARBA" id="ARBA00005811"/>
    </source>
</evidence>
<organism evidence="9 10">
    <name type="scientific">Lacunisphaera limnophila</name>
    <dbReference type="NCBI Taxonomy" id="1838286"/>
    <lineage>
        <taxon>Bacteria</taxon>
        <taxon>Pseudomonadati</taxon>
        <taxon>Verrucomicrobiota</taxon>
        <taxon>Opitutia</taxon>
        <taxon>Opitutales</taxon>
        <taxon>Opitutaceae</taxon>
        <taxon>Lacunisphaera</taxon>
    </lineage>
</organism>
<dbReference type="AlphaFoldDB" id="A0A1D8AZN8"/>
<feature type="transmembrane region" description="Helical" evidence="8">
    <location>
        <begin position="19"/>
        <end position="40"/>
    </location>
</feature>
<evidence type="ECO:0000256" key="7">
    <source>
        <dbReference type="RuleBase" id="RU003879"/>
    </source>
</evidence>
<dbReference type="Proteomes" id="UP000095228">
    <property type="component" value="Chromosome"/>
</dbReference>
<dbReference type="GO" id="GO:0015031">
    <property type="term" value="P:protein transport"/>
    <property type="evidence" value="ECO:0007669"/>
    <property type="project" value="UniProtKB-KW"/>
</dbReference>
<keyword evidence="6 8" id="KW-0472">Membrane</keyword>
<dbReference type="STRING" id="1838286.Verru16b_03441"/>
<sequence length="138" mass="15202">MHGGGGSGPGGVKRARIEIIPLIDVVFFLLATFVLFTLSLNKTDGVTVLLPAVETSVIRDTAGTVTISVTDEGALAWNKDLITLDEFLQRLQQFRRDNPDGRILINGDERAFFAQAIYVFDEARKAGFTKVFIETRTK</sequence>
<keyword evidence="3" id="KW-1003">Cell membrane</keyword>
<accession>A0A1D8AZN8</accession>
<comment type="subcellular location">
    <subcellularLocation>
        <location evidence="1">Cell membrane</location>
        <topology evidence="1">Single-pass membrane protein</topology>
    </subcellularLocation>
    <subcellularLocation>
        <location evidence="7">Cell membrane</location>
        <topology evidence="7">Single-pass type II membrane protein</topology>
    </subcellularLocation>
</comment>
<evidence type="ECO:0000256" key="6">
    <source>
        <dbReference type="ARBA" id="ARBA00023136"/>
    </source>
</evidence>
<gene>
    <name evidence="9" type="ORF">Verru16b_03441</name>
</gene>
<evidence type="ECO:0000256" key="3">
    <source>
        <dbReference type="ARBA" id="ARBA00022475"/>
    </source>
</evidence>
<keyword evidence="5 8" id="KW-1133">Transmembrane helix</keyword>
<evidence type="ECO:0000256" key="5">
    <source>
        <dbReference type="ARBA" id="ARBA00022989"/>
    </source>
</evidence>
<dbReference type="InterPro" id="IPR003400">
    <property type="entry name" value="ExbD"/>
</dbReference>
<evidence type="ECO:0000313" key="10">
    <source>
        <dbReference type="Proteomes" id="UP000095228"/>
    </source>
</evidence>
<dbReference type="OrthoDB" id="9793581at2"/>
<name>A0A1D8AZN8_9BACT</name>
<dbReference type="GO" id="GO:0005886">
    <property type="term" value="C:plasma membrane"/>
    <property type="evidence" value="ECO:0007669"/>
    <property type="project" value="UniProtKB-SubCell"/>
</dbReference>
<evidence type="ECO:0000313" key="9">
    <source>
        <dbReference type="EMBL" id="AOS46337.1"/>
    </source>
</evidence>
<dbReference type="EMBL" id="CP016094">
    <property type="protein sequence ID" value="AOS46337.1"/>
    <property type="molecule type" value="Genomic_DNA"/>
</dbReference>
<dbReference type="GO" id="GO:0022857">
    <property type="term" value="F:transmembrane transporter activity"/>
    <property type="evidence" value="ECO:0007669"/>
    <property type="project" value="InterPro"/>
</dbReference>
<keyword evidence="10" id="KW-1185">Reference proteome</keyword>
<proteinExistence type="inferred from homology"/>
<reference evidence="9 10" key="1">
    <citation type="submission" date="2016-06" db="EMBL/GenBank/DDBJ databases">
        <title>Three novel species with peptidoglycan cell walls form the new genus Lacunisphaera gen. nov. in the family Opitutaceae of the verrucomicrobial subdivision 4.</title>
        <authorList>
            <person name="Rast P."/>
            <person name="Gloeckner I."/>
            <person name="Jogler M."/>
            <person name="Boedeker C."/>
            <person name="Jeske O."/>
            <person name="Wiegand S."/>
            <person name="Reinhardt R."/>
            <person name="Schumann P."/>
            <person name="Rohde M."/>
            <person name="Spring S."/>
            <person name="Gloeckner F.O."/>
            <person name="Jogler C."/>
        </authorList>
    </citation>
    <scope>NUCLEOTIDE SEQUENCE [LARGE SCALE GENOMIC DNA]</scope>
    <source>
        <strain evidence="9 10">IG16b</strain>
    </source>
</reference>
<evidence type="ECO:0000256" key="8">
    <source>
        <dbReference type="SAM" id="Phobius"/>
    </source>
</evidence>
<keyword evidence="4 7" id="KW-0812">Transmembrane</keyword>
<evidence type="ECO:0000256" key="1">
    <source>
        <dbReference type="ARBA" id="ARBA00004162"/>
    </source>
</evidence>
<keyword evidence="7" id="KW-0653">Protein transport</keyword>
<dbReference type="PATRIC" id="fig|1838286.3.peg.3476"/>